<dbReference type="SUPFAM" id="SSF52540">
    <property type="entry name" value="P-loop containing nucleoside triphosphate hydrolases"/>
    <property type="match status" value="1"/>
</dbReference>
<dbReference type="PANTHER" id="PTHR42781:SF5">
    <property type="entry name" value="PUTRESCINE TRANSPORT ATP-BINDING PROTEIN POTG"/>
    <property type="match status" value="1"/>
</dbReference>
<keyword evidence="4 8" id="KW-0547">Nucleotide-binding</keyword>
<gene>
    <name evidence="8" type="primary">potA</name>
    <name evidence="10" type="ORF">H1S06_01735</name>
</gene>
<dbReference type="FunFam" id="3.40.50.300:FF:000133">
    <property type="entry name" value="Spermidine/putrescine import ATP-binding protein PotA"/>
    <property type="match status" value="1"/>
</dbReference>
<keyword evidence="6 8" id="KW-1278">Translocase</keyword>
<dbReference type="GO" id="GO:0015594">
    <property type="term" value="F:ABC-type putrescine transporter activity"/>
    <property type="evidence" value="ECO:0007669"/>
    <property type="project" value="InterPro"/>
</dbReference>
<dbReference type="GO" id="GO:0043190">
    <property type="term" value="C:ATP-binding cassette (ABC) transporter complex"/>
    <property type="evidence" value="ECO:0007669"/>
    <property type="project" value="InterPro"/>
</dbReference>
<dbReference type="SUPFAM" id="SSF50331">
    <property type="entry name" value="MOP-like"/>
    <property type="match status" value="1"/>
</dbReference>
<proteinExistence type="inferred from homology"/>
<comment type="caution">
    <text evidence="10">The sequence shown here is derived from an EMBL/GenBank/DDBJ whole genome shotgun (WGS) entry which is preliminary data.</text>
</comment>
<dbReference type="InterPro" id="IPR017879">
    <property type="entry name" value="PotA_ATP-bd"/>
</dbReference>
<dbReference type="InterPro" id="IPR050093">
    <property type="entry name" value="ABC_SmlMolc_Importer"/>
</dbReference>
<evidence type="ECO:0000259" key="9">
    <source>
        <dbReference type="PROSITE" id="PS50893"/>
    </source>
</evidence>
<dbReference type="RefSeq" id="WP_181736591.1">
    <property type="nucleotide sequence ID" value="NZ_JACEMT010000032.1"/>
</dbReference>
<evidence type="ECO:0000256" key="4">
    <source>
        <dbReference type="ARBA" id="ARBA00022741"/>
    </source>
</evidence>
<dbReference type="InterPro" id="IPR027417">
    <property type="entry name" value="P-loop_NTPase"/>
</dbReference>
<keyword evidence="3" id="KW-0997">Cell inner membrane</keyword>
<evidence type="ECO:0000256" key="1">
    <source>
        <dbReference type="ARBA" id="ARBA00022448"/>
    </source>
</evidence>
<dbReference type="EMBL" id="JACEMT010000032">
    <property type="protein sequence ID" value="MBA4501090.1"/>
    <property type="molecule type" value="Genomic_DNA"/>
</dbReference>
<evidence type="ECO:0000256" key="2">
    <source>
        <dbReference type="ARBA" id="ARBA00022475"/>
    </source>
</evidence>
<dbReference type="Pfam" id="PF00005">
    <property type="entry name" value="ABC_tran"/>
    <property type="match status" value="1"/>
</dbReference>
<dbReference type="Proteomes" id="UP000538931">
    <property type="component" value="Unassembled WGS sequence"/>
</dbReference>
<accession>A0A7W2AAJ6</accession>
<keyword evidence="5 8" id="KW-0067">ATP-binding</keyword>
<dbReference type="InterPro" id="IPR008995">
    <property type="entry name" value="Mo/tungstate-bd_C_term_dom"/>
</dbReference>
<evidence type="ECO:0000256" key="7">
    <source>
        <dbReference type="ARBA" id="ARBA00023136"/>
    </source>
</evidence>
<keyword evidence="7 8" id="KW-0472">Membrane</keyword>
<keyword evidence="2 8" id="KW-1003">Cell membrane</keyword>
<dbReference type="InterPro" id="IPR003439">
    <property type="entry name" value="ABC_transporter-like_ATP-bd"/>
</dbReference>
<evidence type="ECO:0000256" key="6">
    <source>
        <dbReference type="ARBA" id="ARBA00022967"/>
    </source>
</evidence>
<evidence type="ECO:0000256" key="8">
    <source>
        <dbReference type="RuleBase" id="RU364083"/>
    </source>
</evidence>
<evidence type="ECO:0000256" key="5">
    <source>
        <dbReference type="ARBA" id="ARBA00022840"/>
    </source>
</evidence>
<comment type="function">
    <text evidence="8">Part of the ABC transporter complex PotABCD involved in spermidine/putrescine import. Responsible for energy coupling to the transport system.</text>
</comment>
<dbReference type="PROSITE" id="PS50893">
    <property type="entry name" value="ABC_TRANSPORTER_2"/>
    <property type="match status" value="1"/>
</dbReference>
<feature type="domain" description="ABC transporter" evidence="9">
    <location>
        <begin position="22"/>
        <end position="252"/>
    </location>
</feature>
<name>A0A7W2AAJ6_9GAMM</name>
<comment type="catalytic activity">
    <reaction evidence="8">
        <text>ATP + H2O + polyamine-[polyamine-binding protein]Side 1 = ADP + phosphate + polyamineSide 2 + [polyamine-binding protein]Side 1.</text>
        <dbReference type="EC" id="7.6.2.11"/>
    </reaction>
</comment>
<keyword evidence="11" id="KW-1185">Reference proteome</keyword>
<dbReference type="Gene3D" id="2.40.50.100">
    <property type="match status" value="1"/>
</dbReference>
<evidence type="ECO:0000313" key="10">
    <source>
        <dbReference type="EMBL" id="MBA4501090.1"/>
    </source>
</evidence>
<dbReference type="EC" id="7.6.2.11" evidence="8"/>
<dbReference type="CDD" id="cd03300">
    <property type="entry name" value="ABC_PotA_N"/>
    <property type="match status" value="1"/>
</dbReference>
<dbReference type="InterPro" id="IPR013611">
    <property type="entry name" value="Transp-assoc_OB_typ2"/>
</dbReference>
<evidence type="ECO:0000256" key="3">
    <source>
        <dbReference type="ARBA" id="ARBA00022519"/>
    </source>
</evidence>
<keyword evidence="1 8" id="KW-0813">Transport</keyword>
<dbReference type="Pfam" id="PF08402">
    <property type="entry name" value="TOBE_2"/>
    <property type="match status" value="1"/>
</dbReference>
<dbReference type="NCBIfam" id="TIGR01187">
    <property type="entry name" value="potA"/>
    <property type="match status" value="1"/>
</dbReference>
<dbReference type="GO" id="GO:0005524">
    <property type="term" value="F:ATP binding"/>
    <property type="evidence" value="ECO:0007669"/>
    <property type="project" value="UniProtKB-KW"/>
</dbReference>
<comment type="subunit">
    <text evidence="8">The complex is composed of two ATP-binding proteins (PotA), two transmembrane proteins (PotB and PotC) and a solute-binding protein (PotD).</text>
</comment>
<dbReference type="PANTHER" id="PTHR42781">
    <property type="entry name" value="SPERMIDINE/PUTRESCINE IMPORT ATP-BINDING PROTEIN POTA"/>
    <property type="match status" value="1"/>
</dbReference>
<dbReference type="InterPro" id="IPR003593">
    <property type="entry name" value="AAA+_ATPase"/>
</dbReference>
<reference evidence="10 11" key="1">
    <citation type="submission" date="2020-07" db="EMBL/GenBank/DDBJ databases">
        <title>Bacterium isolated from marien macroalgae.</title>
        <authorList>
            <person name="Zhu K."/>
            <person name="Lu D."/>
            <person name="Du Z."/>
        </authorList>
    </citation>
    <scope>NUCLEOTIDE SEQUENCE [LARGE SCALE GENOMIC DNA]</scope>
    <source>
        <strain evidence="10 11">3-1745</strain>
    </source>
</reference>
<dbReference type="PROSITE" id="PS00211">
    <property type="entry name" value="ABC_TRANSPORTER_1"/>
    <property type="match status" value="1"/>
</dbReference>
<dbReference type="InterPro" id="IPR005893">
    <property type="entry name" value="PotA-like"/>
</dbReference>
<dbReference type="GO" id="GO:0016887">
    <property type="term" value="F:ATP hydrolysis activity"/>
    <property type="evidence" value="ECO:0007669"/>
    <property type="project" value="InterPro"/>
</dbReference>
<dbReference type="Gene3D" id="3.40.50.300">
    <property type="entry name" value="P-loop containing nucleotide triphosphate hydrolases"/>
    <property type="match status" value="1"/>
</dbReference>
<sequence length="379" mass="42699">MTNVRQFKPEEPWQAPEGEPIVRIDNVTKRFGAFYAVDDISLNIHQGEFFSLLGSSGCGKTTLLRMLAGFETPTSGHIYIDGQDVTNIPAYERPVNMMFQSYALFPHMNVADNIAFGLKQEGMPRAEREARVAEMLALVQIEPLAKRKPHQLSGGQRQRVALARALAKHPKILLLDEPLGALDKKLREQTQFELVNIQERLGITFIVVTHDQEEAMTMSSRIALMHEGRIEQVDPPRRLYEFPSTRYAAGFIGSVNLFDGYVIQQDDDQVLIQCDEADSQLLVRHSQPLIPGMEVTVALRPEKIRVLNRLEEEAPNQLRGQIKEIAYLGDVSIYHVELPGGKRVQFTQSNIQALAEQPLTWDEEILLGWSANSCGVLTE</sequence>
<protein>
    <recommendedName>
        <fullName evidence="8">Spermidine/putrescine import ATP-binding protein PotA</fullName>
        <ecNumber evidence="8">7.6.2.11</ecNumber>
    </recommendedName>
</protein>
<dbReference type="SMART" id="SM00382">
    <property type="entry name" value="AAA"/>
    <property type="match status" value="1"/>
</dbReference>
<dbReference type="AlphaFoldDB" id="A0A7W2AAJ6"/>
<comment type="similarity">
    <text evidence="8">Belongs to the ABC transporter superfamily. Spermidine/putrescine importer (TC 3.A.1.11.1) family.</text>
</comment>
<evidence type="ECO:0000313" key="11">
    <source>
        <dbReference type="Proteomes" id="UP000538931"/>
    </source>
</evidence>
<organism evidence="10 11">
    <name type="scientific">Marinobacterium marinum</name>
    <dbReference type="NCBI Taxonomy" id="2756129"/>
    <lineage>
        <taxon>Bacteria</taxon>
        <taxon>Pseudomonadati</taxon>
        <taxon>Pseudomonadota</taxon>
        <taxon>Gammaproteobacteria</taxon>
        <taxon>Oceanospirillales</taxon>
        <taxon>Oceanospirillaceae</taxon>
        <taxon>Marinobacterium</taxon>
    </lineage>
</organism>
<dbReference type="InterPro" id="IPR017871">
    <property type="entry name" value="ABC_transporter-like_CS"/>
</dbReference>